<proteinExistence type="predicted"/>
<feature type="compositionally biased region" description="Basic and acidic residues" evidence="1">
    <location>
        <begin position="112"/>
        <end position="131"/>
    </location>
</feature>
<gene>
    <name evidence="2" type="ORF">RhiirA4_457608</name>
</gene>
<reference evidence="2 3" key="1">
    <citation type="submission" date="2015-10" db="EMBL/GenBank/DDBJ databases">
        <title>Genome analyses suggest a sexual origin of heterokaryosis in a supposedly ancient asexual fungus.</title>
        <authorList>
            <person name="Ropars J."/>
            <person name="Sedzielewska K."/>
            <person name="Noel J."/>
            <person name="Charron P."/>
            <person name="Farinelli L."/>
            <person name="Marton T."/>
            <person name="Kruger M."/>
            <person name="Pelin A."/>
            <person name="Brachmann A."/>
            <person name="Corradi N."/>
        </authorList>
    </citation>
    <scope>NUCLEOTIDE SEQUENCE [LARGE SCALE GENOMIC DNA]</scope>
    <source>
        <strain evidence="2 3">A4</strain>
    </source>
</reference>
<dbReference type="VEuPathDB" id="FungiDB:RhiirFUN_016924"/>
<keyword evidence="3" id="KW-1185">Reference proteome</keyword>
<feature type="region of interest" description="Disordered" evidence="1">
    <location>
        <begin position="110"/>
        <end position="131"/>
    </location>
</feature>
<accession>A0A2I1GAE3</accession>
<evidence type="ECO:0000313" key="3">
    <source>
        <dbReference type="Proteomes" id="UP000234323"/>
    </source>
</evidence>
<evidence type="ECO:0000256" key="1">
    <source>
        <dbReference type="SAM" id="MobiDB-lite"/>
    </source>
</evidence>
<dbReference type="AlphaFoldDB" id="A0A2I1GAE3"/>
<dbReference type="Proteomes" id="UP000234323">
    <property type="component" value="Unassembled WGS sequence"/>
</dbReference>
<dbReference type="VEuPathDB" id="FungiDB:RhiirA1_457408"/>
<dbReference type="EMBL" id="LLXI01000262">
    <property type="protein sequence ID" value="PKY43592.1"/>
    <property type="molecule type" value="Genomic_DNA"/>
</dbReference>
<comment type="caution">
    <text evidence="2">The sequence shown here is derived from an EMBL/GenBank/DDBJ whole genome shotgun (WGS) entry which is preliminary data.</text>
</comment>
<dbReference type="VEuPathDB" id="FungiDB:RhiirA1_466149"/>
<organism evidence="2 3">
    <name type="scientific">Rhizophagus irregularis</name>
    <dbReference type="NCBI Taxonomy" id="588596"/>
    <lineage>
        <taxon>Eukaryota</taxon>
        <taxon>Fungi</taxon>
        <taxon>Fungi incertae sedis</taxon>
        <taxon>Mucoromycota</taxon>
        <taxon>Glomeromycotina</taxon>
        <taxon>Glomeromycetes</taxon>
        <taxon>Glomerales</taxon>
        <taxon>Glomeraceae</taxon>
        <taxon>Rhizophagus</taxon>
    </lineage>
</organism>
<name>A0A2I1GAE3_9GLOM</name>
<sequence>MEYILMYFNNEQELFKVTYDSAMNEDLGNWLQIKDQNELIGKDGSFKKMRYRNTHNNNALPSSEDERFVDALTNNESTVSTMPRSKEVFEKYNQLNSEFSNRISVISGKVDTSNKDKAKEKVVDSESEKLNENKKKGLKINLVK</sequence>
<protein>
    <submittedName>
        <fullName evidence="2">Uncharacterized protein</fullName>
    </submittedName>
</protein>
<evidence type="ECO:0000313" key="2">
    <source>
        <dbReference type="EMBL" id="PKY43592.1"/>
    </source>
</evidence>